<dbReference type="GO" id="GO:0019563">
    <property type="term" value="P:glycerol catabolic process"/>
    <property type="evidence" value="ECO:0007669"/>
    <property type="project" value="UniProtKB-UniRule"/>
</dbReference>
<keyword evidence="3 9" id="KW-0808">Transferase</keyword>
<evidence type="ECO:0000256" key="10">
    <source>
        <dbReference type="RuleBase" id="RU003733"/>
    </source>
</evidence>
<evidence type="ECO:0000256" key="7">
    <source>
        <dbReference type="ARBA" id="ARBA00022840"/>
    </source>
</evidence>
<dbReference type="InterPro" id="IPR018483">
    <property type="entry name" value="Carb_kinase_FGGY_CS"/>
</dbReference>
<dbReference type="InterPro" id="IPR005999">
    <property type="entry name" value="Glycerol_kin"/>
</dbReference>
<dbReference type="CDD" id="cd07786">
    <property type="entry name" value="FGGY_EcGK_like"/>
    <property type="match status" value="1"/>
</dbReference>
<dbReference type="AlphaFoldDB" id="K6YBV3"/>
<feature type="binding site" evidence="9">
    <location>
        <position position="14"/>
    </location>
    <ligand>
        <name>sn-glycerol 3-phosphate</name>
        <dbReference type="ChEBI" id="CHEBI:57597"/>
    </ligand>
</feature>
<feature type="binding site" evidence="9">
    <location>
        <position position="18"/>
    </location>
    <ligand>
        <name>ADP</name>
        <dbReference type="ChEBI" id="CHEBI:456216"/>
    </ligand>
</feature>
<organism evidence="13 14">
    <name type="scientific">Paraglaciecola arctica BSs20135</name>
    <dbReference type="NCBI Taxonomy" id="493475"/>
    <lineage>
        <taxon>Bacteria</taxon>
        <taxon>Pseudomonadati</taxon>
        <taxon>Pseudomonadota</taxon>
        <taxon>Gammaproteobacteria</taxon>
        <taxon>Alteromonadales</taxon>
        <taxon>Alteromonadaceae</taxon>
        <taxon>Paraglaciecola</taxon>
    </lineage>
</organism>
<feature type="binding site" evidence="9">
    <location>
        <position position="14"/>
    </location>
    <ligand>
        <name>ATP</name>
        <dbReference type="ChEBI" id="CHEBI:30616"/>
    </ligand>
</feature>
<dbReference type="PANTHER" id="PTHR10196:SF78">
    <property type="entry name" value="GLYCEROL KINASE"/>
    <property type="match status" value="1"/>
</dbReference>
<evidence type="ECO:0000259" key="11">
    <source>
        <dbReference type="Pfam" id="PF00370"/>
    </source>
</evidence>
<feature type="binding site" evidence="9">
    <location>
        <position position="410"/>
    </location>
    <ligand>
        <name>ATP</name>
        <dbReference type="ChEBI" id="CHEBI:30616"/>
    </ligand>
</feature>
<keyword evidence="14" id="KW-1185">Reference proteome</keyword>
<evidence type="ECO:0000256" key="3">
    <source>
        <dbReference type="ARBA" id="ARBA00022679"/>
    </source>
</evidence>
<evidence type="ECO:0000256" key="8">
    <source>
        <dbReference type="ARBA" id="ARBA00052101"/>
    </source>
</evidence>
<feature type="binding site" evidence="9">
    <location>
        <position position="85"/>
    </location>
    <ligand>
        <name>glycerol</name>
        <dbReference type="ChEBI" id="CHEBI:17754"/>
    </ligand>
</feature>
<accession>K6YBV3</accession>
<dbReference type="EC" id="2.7.1.30" evidence="9"/>
<feature type="binding site" evidence="9">
    <location>
        <position position="267"/>
    </location>
    <ligand>
        <name>ATP</name>
        <dbReference type="ChEBI" id="CHEBI:30616"/>
    </ligand>
</feature>
<feature type="binding site" evidence="9">
    <location>
        <position position="410"/>
    </location>
    <ligand>
        <name>ADP</name>
        <dbReference type="ChEBI" id="CHEBI:456216"/>
    </ligand>
</feature>
<dbReference type="EMBL" id="BAEO01000062">
    <property type="protein sequence ID" value="GAC21421.1"/>
    <property type="molecule type" value="Genomic_DNA"/>
</dbReference>
<comment type="pathway">
    <text evidence="1 9">Polyol metabolism; glycerol degradation via glycerol kinase pathway; sn-glycerol 3-phosphate from glycerol: step 1/1.</text>
</comment>
<keyword evidence="5 9" id="KW-0418">Kinase</keyword>
<evidence type="ECO:0000256" key="5">
    <source>
        <dbReference type="ARBA" id="ARBA00022777"/>
    </source>
</evidence>
<dbReference type="GO" id="GO:0006072">
    <property type="term" value="P:glycerol-3-phosphate metabolic process"/>
    <property type="evidence" value="ECO:0007669"/>
    <property type="project" value="InterPro"/>
</dbReference>
<feature type="binding site" evidence="9">
    <location>
        <position position="310"/>
    </location>
    <ligand>
        <name>ADP</name>
        <dbReference type="ChEBI" id="CHEBI:456216"/>
    </ligand>
</feature>
<feature type="domain" description="Carbohydrate kinase FGGY C-terminal" evidence="12">
    <location>
        <begin position="263"/>
        <end position="448"/>
    </location>
</feature>
<evidence type="ECO:0000313" key="13">
    <source>
        <dbReference type="EMBL" id="GAC21421.1"/>
    </source>
</evidence>
<comment type="caution">
    <text evidence="13">The sequence shown here is derived from an EMBL/GenBank/DDBJ whole genome shotgun (WGS) entry which is preliminary data.</text>
</comment>
<comment type="activity regulation">
    <text evidence="9">Inhibited by fructose 1,6-bisphosphate (FBP).</text>
</comment>
<dbReference type="OrthoDB" id="9805576at2"/>
<dbReference type="PROSITE" id="PS00445">
    <property type="entry name" value="FGGY_KINASES_2"/>
    <property type="match status" value="1"/>
</dbReference>
<feature type="binding site" evidence="9">
    <location>
        <position position="414"/>
    </location>
    <ligand>
        <name>ADP</name>
        <dbReference type="ChEBI" id="CHEBI:456216"/>
    </ligand>
</feature>
<dbReference type="InterPro" id="IPR000577">
    <property type="entry name" value="Carb_kinase_FGGY"/>
</dbReference>
<feature type="binding site" evidence="9">
    <location>
        <position position="245"/>
    </location>
    <ligand>
        <name>glycerol</name>
        <dbReference type="ChEBI" id="CHEBI:17754"/>
    </ligand>
</feature>
<dbReference type="InterPro" id="IPR018484">
    <property type="entry name" value="FGGY_N"/>
</dbReference>
<reference evidence="13 14" key="1">
    <citation type="journal article" date="2017" name="Antonie Van Leeuwenhoek">
        <title>Rhizobium rhizosphaerae sp. nov., a novel species isolated from rice rhizosphere.</title>
        <authorList>
            <person name="Zhao J.J."/>
            <person name="Zhang J."/>
            <person name="Zhang R.J."/>
            <person name="Zhang C.W."/>
            <person name="Yin H.Q."/>
            <person name="Zhang X.X."/>
        </authorList>
    </citation>
    <scope>NUCLEOTIDE SEQUENCE [LARGE SCALE GENOMIC DNA]</scope>
    <source>
        <strain evidence="13 14">BSs20135</strain>
    </source>
</reference>
<dbReference type="PIRSF" id="PIRSF000538">
    <property type="entry name" value="GlpK"/>
    <property type="match status" value="1"/>
</dbReference>
<feature type="binding site" evidence="9">
    <location>
        <position position="310"/>
    </location>
    <ligand>
        <name>ATP</name>
        <dbReference type="ChEBI" id="CHEBI:30616"/>
    </ligand>
</feature>
<feature type="domain" description="Carbohydrate kinase FGGY N-terminal" evidence="11">
    <location>
        <begin position="7"/>
        <end position="252"/>
    </location>
</feature>
<evidence type="ECO:0000259" key="12">
    <source>
        <dbReference type="Pfam" id="PF02782"/>
    </source>
</evidence>
<evidence type="ECO:0000256" key="6">
    <source>
        <dbReference type="ARBA" id="ARBA00022798"/>
    </source>
</evidence>
<feature type="binding site" evidence="9">
    <location>
        <position position="85"/>
    </location>
    <ligand>
        <name>sn-glycerol 3-phosphate</name>
        <dbReference type="ChEBI" id="CHEBI:57597"/>
    </ligand>
</feature>
<keyword evidence="4 9" id="KW-0547">Nucleotide-binding</keyword>
<feature type="binding site" evidence="9">
    <location>
        <position position="267"/>
    </location>
    <ligand>
        <name>ADP</name>
        <dbReference type="ChEBI" id="CHEBI:456216"/>
    </ligand>
</feature>
<dbReference type="HAMAP" id="MF_00186">
    <property type="entry name" value="Glycerol_kin"/>
    <property type="match status" value="1"/>
</dbReference>
<dbReference type="UniPathway" id="UPA00618">
    <property type="reaction ID" value="UER00672"/>
</dbReference>
<dbReference type="SUPFAM" id="SSF53067">
    <property type="entry name" value="Actin-like ATPase domain"/>
    <property type="match status" value="2"/>
</dbReference>
<feature type="binding site" evidence="9">
    <location>
        <position position="14"/>
    </location>
    <ligand>
        <name>ADP</name>
        <dbReference type="ChEBI" id="CHEBI:456216"/>
    </ligand>
</feature>
<dbReference type="InterPro" id="IPR018485">
    <property type="entry name" value="FGGY_C"/>
</dbReference>
<comment type="function">
    <text evidence="9">Key enzyme in the regulation of glycerol uptake and metabolism. Catalyzes the phosphorylation of glycerol to yield sn-glycerol 3-phosphate.</text>
</comment>
<comment type="similarity">
    <text evidence="2 9 10">Belongs to the FGGY kinase family.</text>
</comment>
<dbReference type="PANTHER" id="PTHR10196">
    <property type="entry name" value="SUGAR KINASE"/>
    <property type="match status" value="1"/>
</dbReference>
<feature type="binding site" evidence="9">
    <location>
        <position position="15"/>
    </location>
    <ligand>
        <name>ATP</name>
        <dbReference type="ChEBI" id="CHEBI:30616"/>
    </ligand>
</feature>
<name>K6YBV3_9ALTE</name>
<dbReference type="GO" id="GO:0005524">
    <property type="term" value="F:ATP binding"/>
    <property type="evidence" value="ECO:0007669"/>
    <property type="project" value="UniProtKB-UniRule"/>
</dbReference>
<feature type="binding site" evidence="9">
    <location>
        <position position="136"/>
    </location>
    <ligand>
        <name>sn-glycerol 3-phosphate</name>
        <dbReference type="ChEBI" id="CHEBI:57597"/>
    </ligand>
</feature>
<dbReference type="STRING" id="493475.GARC_4479"/>
<dbReference type="NCBIfam" id="TIGR01311">
    <property type="entry name" value="glycerol_kin"/>
    <property type="match status" value="1"/>
</dbReference>
<keyword evidence="7 9" id="KW-0067">ATP-binding</keyword>
<evidence type="ECO:0000256" key="1">
    <source>
        <dbReference type="ARBA" id="ARBA00005190"/>
    </source>
</evidence>
<dbReference type="Proteomes" id="UP000006327">
    <property type="component" value="Unassembled WGS sequence"/>
</dbReference>
<feature type="binding site" evidence="9">
    <location>
        <position position="136"/>
    </location>
    <ligand>
        <name>glycerol</name>
        <dbReference type="ChEBI" id="CHEBI:17754"/>
    </ligand>
</feature>
<dbReference type="Gene3D" id="3.30.420.40">
    <property type="match status" value="2"/>
</dbReference>
<keyword evidence="6 9" id="KW-0319">Glycerol metabolism</keyword>
<dbReference type="FunFam" id="3.30.420.40:FF:000007">
    <property type="entry name" value="Glycerol kinase"/>
    <property type="match status" value="1"/>
</dbReference>
<dbReference type="Pfam" id="PF00370">
    <property type="entry name" value="FGGY_N"/>
    <property type="match status" value="1"/>
</dbReference>
<protein>
    <recommendedName>
        <fullName evidence="9">Glycerol kinase</fullName>
        <ecNumber evidence="9">2.7.1.30</ecNumber>
    </recommendedName>
    <alternativeName>
        <fullName evidence="9">ATP:glycerol 3-phosphotransferase</fullName>
    </alternativeName>
    <alternativeName>
        <fullName evidence="9">Glycerokinase</fullName>
        <shortName evidence="9">GK</shortName>
    </alternativeName>
</protein>
<dbReference type="FunFam" id="3.30.420.40:FF:000008">
    <property type="entry name" value="Glycerol kinase"/>
    <property type="match status" value="1"/>
</dbReference>
<dbReference type="GO" id="GO:0004370">
    <property type="term" value="F:glycerol kinase activity"/>
    <property type="evidence" value="ECO:0007669"/>
    <property type="project" value="UniProtKB-UniRule"/>
</dbReference>
<dbReference type="NCBIfam" id="NF000756">
    <property type="entry name" value="PRK00047.1"/>
    <property type="match status" value="1"/>
</dbReference>
<gene>
    <name evidence="9 13" type="primary">glpK</name>
    <name evidence="13" type="ORF">GARC_4479</name>
</gene>
<dbReference type="PROSITE" id="PS00933">
    <property type="entry name" value="FGGY_KINASES_1"/>
    <property type="match status" value="1"/>
</dbReference>
<evidence type="ECO:0000256" key="2">
    <source>
        <dbReference type="ARBA" id="ARBA00009156"/>
    </source>
</evidence>
<feature type="binding site" evidence="9">
    <location>
        <position position="84"/>
    </location>
    <ligand>
        <name>glycerol</name>
        <dbReference type="ChEBI" id="CHEBI:17754"/>
    </ligand>
</feature>
<evidence type="ECO:0000256" key="9">
    <source>
        <dbReference type="HAMAP-Rule" id="MF_00186"/>
    </source>
</evidence>
<evidence type="ECO:0000313" key="14">
    <source>
        <dbReference type="Proteomes" id="UP000006327"/>
    </source>
</evidence>
<dbReference type="eggNOG" id="COG0554">
    <property type="taxonomic scope" value="Bacteria"/>
</dbReference>
<feature type="binding site" evidence="9">
    <location>
        <position position="314"/>
    </location>
    <ligand>
        <name>ATP</name>
        <dbReference type="ChEBI" id="CHEBI:30616"/>
    </ligand>
</feature>
<dbReference type="Pfam" id="PF02782">
    <property type="entry name" value="FGGY_C"/>
    <property type="match status" value="1"/>
</dbReference>
<comment type="catalytic activity">
    <reaction evidence="8 9">
        <text>glycerol + ATP = sn-glycerol 3-phosphate + ADP + H(+)</text>
        <dbReference type="Rhea" id="RHEA:21644"/>
        <dbReference type="ChEBI" id="CHEBI:15378"/>
        <dbReference type="ChEBI" id="CHEBI:17754"/>
        <dbReference type="ChEBI" id="CHEBI:30616"/>
        <dbReference type="ChEBI" id="CHEBI:57597"/>
        <dbReference type="ChEBI" id="CHEBI:456216"/>
        <dbReference type="EC" id="2.7.1.30"/>
    </reaction>
</comment>
<dbReference type="InterPro" id="IPR043129">
    <property type="entry name" value="ATPase_NBD"/>
</dbReference>
<sequence length="497" mass="53776">MPLENCILSIDQGTTSSRAIVFAPDSSIVAVAQQEFAQHYPNDGWVEHDPEDIWSSTLNVCEQAIAQATKKGAKIAAIGVTNQRETTLVWDKKTGKTIYNAIVWQDGRTADKCRELQNAGHLMTVQQRTGLLLDPYFSATKVAWILDNVDGARRKADANELAFGTVDSFLIWRLTGGKVHATDVTNASRTNLFNIHNLCWDETLLDIFNVPKSMLPEVKECAADYGNTAAGLFAYSIPIAGVAGDQQAASIGQCCFKQGDIKSTYGTGCFVLLNTGEKALLSKNKLLTTVAYTIKGKTNYALEGSIFIAGAAVQWLRDGLKIIECASETEAMAKSIPDDHGVFLVPAFAGLGTPYWAPNARGAIFGLTRATSSAHLARAALESVCLQTSDLLKAMREDGVNPKKLRVDGGMVANSWVCQFLAGVLDVTVERPKVMETTALGAAYLAGLQIGIYQSTDELASMNQIDSRFEPKMDTTKREKLLKGWASAIQSTLGFKA</sequence>
<dbReference type="RefSeq" id="WP_007624354.1">
    <property type="nucleotide sequence ID" value="NZ_BAEO01000062.1"/>
</dbReference>
<feature type="binding site" evidence="9">
    <location>
        <position position="246"/>
    </location>
    <ligand>
        <name>glycerol</name>
        <dbReference type="ChEBI" id="CHEBI:17754"/>
    </ligand>
</feature>
<feature type="binding site" evidence="9">
    <location>
        <position position="245"/>
    </location>
    <ligand>
        <name>sn-glycerol 3-phosphate</name>
        <dbReference type="ChEBI" id="CHEBI:57597"/>
    </ligand>
</feature>
<dbReference type="GO" id="GO:0005829">
    <property type="term" value="C:cytosol"/>
    <property type="evidence" value="ECO:0007669"/>
    <property type="project" value="TreeGrafter"/>
</dbReference>
<proteinExistence type="inferred from homology"/>
<feature type="binding site" evidence="9">
    <location>
        <position position="16"/>
    </location>
    <ligand>
        <name>ATP</name>
        <dbReference type="ChEBI" id="CHEBI:30616"/>
    </ligand>
</feature>
<feature type="binding site" evidence="9">
    <location>
        <position position="84"/>
    </location>
    <ligand>
        <name>sn-glycerol 3-phosphate</name>
        <dbReference type="ChEBI" id="CHEBI:57597"/>
    </ligand>
</feature>
<evidence type="ECO:0000256" key="4">
    <source>
        <dbReference type="ARBA" id="ARBA00022741"/>
    </source>
</evidence>